<evidence type="ECO:0000313" key="4">
    <source>
        <dbReference type="Proteomes" id="UP001157961"/>
    </source>
</evidence>
<proteinExistence type="predicted"/>
<feature type="signal peptide" evidence="2">
    <location>
        <begin position="1"/>
        <end position="20"/>
    </location>
</feature>
<evidence type="ECO:0008006" key="5">
    <source>
        <dbReference type="Google" id="ProtNLM"/>
    </source>
</evidence>
<protein>
    <recommendedName>
        <fullName evidence="5">Glycine zipper family protein</fullName>
    </recommendedName>
</protein>
<gene>
    <name evidence="3" type="ORF">SAMN06265373_102425</name>
</gene>
<evidence type="ECO:0000256" key="2">
    <source>
        <dbReference type="SAM" id="SignalP"/>
    </source>
</evidence>
<sequence length="144" mass="15883">MRPALALILILFLPATDTLAQARKDSARHQNNFMSPESQQARPQKRQTPDLHQWPQTQQRTQLFCDQYARAATGMRGTDQGSRTGTSLGQGAGYIGTRDRTQAEAFGMIGGAIGSAAGNAQDQQFYQFHFHECMNGGRLVTTPR</sequence>
<organism evidence="3 4">
    <name type="scientific">Shimia sagamensis</name>
    <dbReference type="NCBI Taxonomy" id="1566352"/>
    <lineage>
        <taxon>Bacteria</taxon>
        <taxon>Pseudomonadati</taxon>
        <taxon>Pseudomonadota</taxon>
        <taxon>Alphaproteobacteria</taxon>
        <taxon>Rhodobacterales</taxon>
        <taxon>Roseobacteraceae</taxon>
    </lineage>
</organism>
<dbReference type="EMBL" id="FXTY01000002">
    <property type="protein sequence ID" value="SMP12981.1"/>
    <property type="molecule type" value="Genomic_DNA"/>
</dbReference>
<feature type="compositionally biased region" description="Polar residues" evidence="1">
    <location>
        <begin position="29"/>
        <end position="42"/>
    </location>
</feature>
<keyword evidence="4" id="KW-1185">Reference proteome</keyword>
<comment type="caution">
    <text evidence="3">The sequence shown here is derived from an EMBL/GenBank/DDBJ whole genome shotgun (WGS) entry which is preliminary data.</text>
</comment>
<evidence type="ECO:0000256" key="1">
    <source>
        <dbReference type="SAM" id="MobiDB-lite"/>
    </source>
</evidence>
<evidence type="ECO:0000313" key="3">
    <source>
        <dbReference type="EMBL" id="SMP12981.1"/>
    </source>
</evidence>
<feature type="chain" id="PRO_5045620832" description="Glycine zipper family protein" evidence="2">
    <location>
        <begin position="21"/>
        <end position="144"/>
    </location>
</feature>
<keyword evidence="2" id="KW-0732">Signal</keyword>
<accession>A0ABY1NLJ8</accession>
<dbReference type="Proteomes" id="UP001157961">
    <property type="component" value="Unassembled WGS sequence"/>
</dbReference>
<dbReference type="RefSeq" id="WP_283425164.1">
    <property type="nucleotide sequence ID" value="NZ_FXTY01000002.1"/>
</dbReference>
<feature type="region of interest" description="Disordered" evidence="1">
    <location>
        <begin position="24"/>
        <end position="59"/>
    </location>
</feature>
<name>A0ABY1NLJ8_9RHOB</name>
<reference evidence="3 4" key="1">
    <citation type="submission" date="2017-05" db="EMBL/GenBank/DDBJ databases">
        <authorList>
            <person name="Varghese N."/>
            <person name="Submissions S."/>
        </authorList>
    </citation>
    <scope>NUCLEOTIDE SEQUENCE [LARGE SCALE GENOMIC DNA]</scope>
    <source>
        <strain evidence="3 4">DSM 29734</strain>
    </source>
</reference>